<comment type="caution">
    <text evidence="1">The sequence shown here is derived from an EMBL/GenBank/DDBJ whole genome shotgun (WGS) entry which is preliminary data.</text>
</comment>
<reference evidence="1 2" key="1">
    <citation type="submission" date="2021-06" db="EMBL/GenBank/DDBJ databases">
        <title>Caerostris darwini draft genome.</title>
        <authorList>
            <person name="Kono N."/>
            <person name="Arakawa K."/>
        </authorList>
    </citation>
    <scope>NUCLEOTIDE SEQUENCE [LARGE SCALE GENOMIC DNA]</scope>
</reference>
<organism evidence="1 2">
    <name type="scientific">Caerostris darwini</name>
    <dbReference type="NCBI Taxonomy" id="1538125"/>
    <lineage>
        <taxon>Eukaryota</taxon>
        <taxon>Metazoa</taxon>
        <taxon>Ecdysozoa</taxon>
        <taxon>Arthropoda</taxon>
        <taxon>Chelicerata</taxon>
        <taxon>Arachnida</taxon>
        <taxon>Araneae</taxon>
        <taxon>Araneomorphae</taxon>
        <taxon>Entelegynae</taxon>
        <taxon>Araneoidea</taxon>
        <taxon>Araneidae</taxon>
        <taxon>Caerostris</taxon>
    </lineage>
</organism>
<gene>
    <name evidence="1" type="ORF">CDAR_552431</name>
</gene>
<dbReference type="EMBL" id="BPLQ01001760">
    <property type="protein sequence ID" value="GIX85227.1"/>
    <property type="molecule type" value="Genomic_DNA"/>
</dbReference>
<dbReference type="Proteomes" id="UP001054837">
    <property type="component" value="Unassembled WGS sequence"/>
</dbReference>
<evidence type="ECO:0000313" key="2">
    <source>
        <dbReference type="Proteomes" id="UP001054837"/>
    </source>
</evidence>
<evidence type="ECO:0000313" key="1">
    <source>
        <dbReference type="EMBL" id="GIX85227.1"/>
    </source>
</evidence>
<protein>
    <submittedName>
        <fullName evidence="1">Uncharacterized protein</fullName>
    </submittedName>
</protein>
<proteinExistence type="predicted"/>
<dbReference type="AlphaFoldDB" id="A0AAV4NPW1"/>
<name>A0AAV4NPW1_9ARAC</name>
<sequence>MSLPPRSPATTQKLLINRSNQTALAFGCRIISFPFKVSVLPQSVYPDSFLPDYLLWGKQSGHLLPPRLEEQQNSAAKPFPDVRDKSGSSGSLIHSCPGFHTPSRSPVTTEKLLINRSNQTALALGCHVISFSLKVSVLLRSVYPVSFLRDHLWGRGSPPNRTSPRNWTISASGSSRSCRRIRTNNKTLQQSHFAGARDKSGSSGNLIHLCPGFHTPPRSPVTTEKLFINRSDHTALALGCRIISFPLKVFAVCRSGQFSPGSVVGKEVLQFLHPPVIAR</sequence>
<keyword evidence="2" id="KW-1185">Reference proteome</keyword>
<accession>A0AAV4NPW1</accession>